<evidence type="ECO:0000259" key="1">
    <source>
        <dbReference type="Pfam" id="PF08818"/>
    </source>
</evidence>
<dbReference type="STRING" id="1461582.BN1048_01765"/>
<dbReference type="AlphaFoldDB" id="A0A078MAX2"/>
<dbReference type="SUPFAM" id="SSF159888">
    <property type="entry name" value="YdhG-like"/>
    <property type="match status" value="1"/>
</dbReference>
<feature type="domain" description="YdhG-like" evidence="1">
    <location>
        <begin position="19"/>
        <end position="129"/>
    </location>
</feature>
<organism evidence="2 3">
    <name type="scientific">Jeotgalicoccus saudimassiliensis</name>
    <dbReference type="NCBI Taxonomy" id="1461582"/>
    <lineage>
        <taxon>Bacteria</taxon>
        <taxon>Bacillati</taxon>
        <taxon>Bacillota</taxon>
        <taxon>Bacilli</taxon>
        <taxon>Bacillales</taxon>
        <taxon>Staphylococcaceae</taxon>
        <taxon>Jeotgalicoccus</taxon>
    </lineage>
</organism>
<accession>A0A078MAX2</accession>
<keyword evidence="3" id="KW-1185">Reference proteome</keyword>
<dbReference type="OrthoDB" id="9813231at2"/>
<evidence type="ECO:0000313" key="3">
    <source>
        <dbReference type="Proteomes" id="UP000044136"/>
    </source>
</evidence>
<dbReference type="HOGENOM" id="CLU_119457_0_0_9"/>
<dbReference type="Gene3D" id="3.90.1150.200">
    <property type="match status" value="1"/>
</dbReference>
<protein>
    <recommendedName>
        <fullName evidence="1">YdhG-like domain-containing protein</fullName>
    </recommendedName>
</protein>
<dbReference type="Pfam" id="PF08818">
    <property type="entry name" value="DUF1801"/>
    <property type="match status" value="1"/>
</dbReference>
<sequence length="148" mass="17238">MNFDDYAASVEDRWKDAFLDTWNTIESHLPPGFEISISHGMPGFQVPLDRYPAGYHVDNEPLPFIGVAAQKRHLAVYHMGMYRKPELLDWFTEEYPKHMKTKLNMGKSCIRFTNPKKIPYELLGELAEKMTVDEWIELYESRPTGPKS</sequence>
<reference evidence="2 3" key="1">
    <citation type="submission" date="2014-07" db="EMBL/GenBank/DDBJ databases">
        <authorList>
            <person name="Urmite Genomes Urmite Genomes"/>
        </authorList>
    </citation>
    <scope>NUCLEOTIDE SEQUENCE [LARGE SCALE GENOMIC DNA]</scope>
    <source>
        <strain evidence="2 3">13MG44_air</strain>
    </source>
</reference>
<dbReference type="EMBL" id="CCSE01000001">
    <property type="protein sequence ID" value="CEA02577.1"/>
    <property type="molecule type" value="Genomic_DNA"/>
</dbReference>
<gene>
    <name evidence="2" type="ORF">BN1048_01765</name>
</gene>
<dbReference type="Proteomes" id="UP000044136">
    <property type="component" value="Unassembled WGS sequence"/>
</dbReference>
<name>A0A078MAX2_9STAP</name>
<dbReference type="InterPro" id="IPR014922">
    <property type="entry name" value="YdhG-like"/>
</dbReference>
<proteinExistence type="predicted"/>
<dbReference type="eggNOG" id="COG5646">
    <property type="taxonomic scope" value="Bacteria"/>
</dbReference>
<dbReference type="RefSeq" id="WP_035810357.1">
    <property type="nucleotide sequence ID" value="NZ_CCSE01000001.1"/>
</dbReference>
<evidence type="ECO:0000313" key="2">
    <source>
        <dbReference type="EMBL" id="CEA02577.1"/>
    </source>
</evidence>